<dbReference type="InterPro" id="IPR058624">
    <property type="entry name" value="MdtA-like_HH"/>
</dbReference>
<gene>
    <name evidence="6" type="ORF">B6S12_09460</name>
</gene>
<dbReference type="Pfam" id="PF25989">
    <property type="entry name" value="YknX_C"/>
    <property type="match status" value="1"/>
</dbReference>
<dbReference type="Pfam" id="PF25944">
    <property type="entry name" value="Beta-barrel_RND"/>
    <property type="match status" value="1"/>
</dbReference>
<name>A0A2W6MSB8_9HELI</name>
<dbReference type="OrthoDB" id="9772050at2"/>
<reference evidence="6 7" key="1">
    <citation type="submission" date="2017-03" db="EMBL/GenBank/DDBJ databases">
        <title>Genomic and clinical evidence uncovers the enterohepatic species Helicobacter valdiviensis as a potential human intestinal pathogen.</title>
        <authorList>
            <person name="Fresia P."/>
            <person name="Jara R."/>
            <person name="Sierra R."/>
            <person name="Ferres I."/>
            <person name="Greif G."/>
            <person name="Iraola G."/>
            <person name="Collado L."/>
        </authorList>
    </citation>
    <scope>NUCLEOTIDE SEQUENCE [LARGE SCALE GENOMIC DNA]</scope>
    <source>
        <strain evidence="6 7">WBE14</strain>
    </source>
</reference>
<dbReference type="Pfam" id="PF25876">
    <property type="entry name" value="HH_MFP_RND"/>
    <property type="match status" value="1"/>
</dbReference>
<dbReference type="PANTHER" id="PTHR30158">
    <property type="entry name" value="ACRA/E-RELATED COMPONENT OF DRUG EFFLUX TRANSPORTER"/>
    <property type="match status" value="1"/>
</dbReference>
<protein>
    <submittedName>
        <fullName evidence="6">Efflux transporter periplasmic adaptor subunit</fullName>
    </submittedName>
</protein>
<evidence type="ECO:0000313" key="7">
    <source>
        <dbReference type="Proteomes" id="UP000249746"/>
    </source>
</evidence>
<dbReference type="GO" id="GO:0005886">
    <property type="term" value="C:plasma membrane"/>
    <property type="evidence" value="ECO:0007669"/>
    <property type="project" value="TreeGrafter"/>
</dbReference>
<feature type="domain" description="YknX-like C-terminal permuted SH3-like" evidence="5">
    <location>
        <begin position="293"/>
        <end position="349"/>
    </location>
</feature>
<evidence type="ECO:0000259" key="4">
    <source>
        <dbReference type="Pfam" id="PF25944"/>
    </source>
</evidence>
<comment type="caution">
    <text evidence="6">The sequence shown here is derived from an EMBL/GenBank/DDBJ whole genome shotgun (WGS) entry which is preliminary data.</text>
</comment>
<dbReference type="EMBL" id="NBIU01000039">
    <property type="protein sequence ID" value="PZT47362.1"/>
    <property type="molecule type" value="Genomic_DNA"/>
</dbReference>
<dbReference type="PROSITE" id="PS51257">
    <property type="entry name" value="PROKAR_LIPOPROTEIN"/>
    <property type="match status" value="1"/>
</dbReference>
<dbReference type="InterPro" id="IPR058626">
    <property type="entry name" value="MdtA-like_b-barrel"/>
</dbReference>
<evidence type="ECO:0000259" key="5">
    <source>
        <dbReference type="Pfam" id="PF25989"/>
    </source>
</evidence>
<dbReference type="InterPro" id="IPR006143">
    <property type="entry name" value="RND_pump_MFP"/>
</dbReference>
<sequence>MKSMHKLLALAFCSLAIFSGCSKEQKQQAPMSLPVSTFKVHKSDVAVAFEYPTQLKSLQSVDIYARVEGTLLKQNFIEGGFVKEGDKLFKIDPAKYLANVNIAKAQLQSAQASLKEANRDWERSKKLFSQKALSPKERDQSLSAYESASAAVANAKANLDNALIDLGYTDVVATASGKIGIKNYDIGDLVGSAGANNVLTTITQLDPIHAEFSIPSNDYYFLRNLNRDNLKIQYIMPNGQIYAKEGVLDFLDGVLDTSTSTIKARAIVENKESLLIPGEFSRIRLQGLIAKDAIAIPQVAVLQDAKGSYVYKVVDGKAVQVRIILGNAVDNSFLVQSGLNEGDEIITNQLIKIKPNAPVRLMNSAPSGTNPAQNTKMAS</sequence>
<dbReference type="Gene3D" id="2.40.50.100">
    <property type="match status" value="1"/>
</dbReference>
<dbReference type="Gene3D" id="2.40.30.170">
    <property type="match status" value="1"/>
</dbReference>
<dbReference type="GO" id="GO:0022857">
    <property type="term" value="F:transmembrane transporter activity"/>
    <property type="evidence" value="ECO:0007669"/>
    <property type="project" value="InterPro"/>
</dbReference>
<dbReference type="InterPro" id="IPR058625">
    <property type="entry name" value="MdtA-like_BSH"/>
</dbReference>
<keyword evidence="7" id="KW-1185">Reference proteome</keyword>
<evidence type="ECO:0000259" key="2">
    <source>
        <dbReference type="Pfam" id="PF25876"/>
    </source>
</evidence>
<evidence type="ECO:0000256" key="1">
    <source>
        <dbReference type="ARBA" id="ARBA00009477"/>
    </source>
</evidence>
<proteinExistence type="inferred from homology"/>
<dbReference type="Gene3D" id="1.10.287.470">
    <property type="entry name" value="Helix hairpin bin"/>
    <property type="match status" value="1"/>
</dbReference>
<dbReference type="AlphaFoldDB" id="A0A2W6MSB8"/>
<dbReference type="GO" id="GO:0046677">
    <property type="term" value="P:response to antibiotic"/>
    <property type="evidence" value="ECO:0007669"/>
    <property type="project" value="TreeGrafter"/>
</dbReference>
<dbReference type="Gene3D" id="2.40.420.20">
    <property type="match status" value="1"/>
</dbReference>
<accession>A0A2W6MSB8</accession>
<dbReference type="InterPro" id="IPR058637">
    <property type="entry name" value="YknX-like_C"/>
</dbReference>
<comment type="similarity">
    <text evidence="1">Belongs to the membrane fusion protein (MFP) (TC 8.A.1) family.</text>
</comment>
<dbReference type="NCBIfam" id="TIGR01730">
    <property type="entry name" value="RND_mfp"/>
    <property type="match status" value="1"/>
</dbReference>
<feature type="domain" description="Multidrug resistance protein MdtA-like beta-barrel" evidence="4">
    <location>
        <begin position="207"/>
        <end position="286"/>
    </location>
</feature>
<dbReference type="SUPFAM" id="SSF111369">
    <property type="entry name" value="HlyD-like secretion proteins"/>
    <property type="match status" value="1"/>
</dbReference>
<feature type="domain" description="Multidrug resistance protein MdtA-like barrel-sandwich hybrid" evidence="3">
    <location>
        <begin position="60"/>
        <end position="201"/>
    </location>
</feature>
<evidence type="ECO:0000313" key="6">
    <source>
        <dbReference type="EMBL" id="PZT47362.1"/>
    </source>
</evidence>
<feature type="domain" description="Multidrug resistance protein MdtA-like alpha-helical hairpin" evidence="2">
    <location>
        <begin position="102"/>
        <end position="169"/>
    </location>
</feature>
<organism evidence="6 7">
    <name type="scientific">Helicobacter valdiviensis</name>
    <dbReference type="NCBI Taxonomy" id="1458358"/>
    <lineage>
        <taxon>Bacteria</taxon>
        <taxon>Pseudomonadati</taxon>
        <taxon>Campylobacterota</taxon>
        <taxon>Epsilonproteobacteria</taxon>
        <taxon>Campylobacterales</taxon>
        <taxon>Helicobacteraceae</taxon>
        <taxon>Helicobacter</taxon>
    </lineage>
</organism>
<dbReference type="RefSeq" id="WP_111230552.1">
    <property type="nucleotide sequence ID" value="NZ_NBIU01000039.1"/>
</dbReference>
<dbReference type="Pfam" id="PF25917">
    <property type="entry name" value="BSH_RND"/>
    <property type="match status" value="1"/>
</dbReference>
<dbReference type="Proteomes" id="UP000249746">
    <property type="component" value="Unassembled WGS sequence"/>
</dbReference>
<evidence type="ECO:0000259" key="3">
    <source>
        <dbReference type="Pfam" id="PF25917"/>
    </source>
</evidence>